<gene>
    <name evidence="2" type="ORF">METZ01_LOCUS203240</name>
</gene>
<feature type="compositionally biased region" description="Basic and acidic residues" evidence="1">
    <location>
        <begin position="100"/>
        <end position="136"/>
    </location>
</feature>
<protein>
    <submittedName>
        <fullName evidence="2">Uncharacterized protein</fullName>
    </submittedName>
</protein>
<name>A0A382EHY3_9ZZZZ</name>
<evidence type="ECO:0000256" key="1">
    <source>
        <dbReference type="SAM" id="MobiDB-lite"/>
    </source>
</evidence>
<feature type="region of interest" description="Disordered" evidence="1">
    <location>
        <begin position="1"/>
        <end position="136"/>
    </location>
</feature>
<accession>A0A382EHY3</accession>
<dbReference type="EMBL" id="UINC01044652">
    <property type="protein sequence ID" value="SVB50386.1"/>
    <property type="molecule type" value="Genomic_DNA"/>
</dbReference>
<sequence>MPNTETRKEDVNDLKRANKDKVSALKKANKEKEAEVKRSDMEKEAEKNNAEREKDAEKSKDKKEQDFNVPFSKFTPESMIQRVSEYITADGARKKCAGGDGRRSENHDCDKVHSGMTHKEWDASKDTPKDEASGGKEAYKKFFDAKLKKYGVKSPAELEGEAKKKFYDEIDAEWEGDNETD</sequence>
<organism evidence="2">
    <name type="scientific">marine metagenome</name>
    <dbReference type="NCBI Taxonomy" id="408172"/>
    <lineage>
        <taxon>unclassified sequences</taxon>
        <taxon>metagenomes</taxon>
        <taxon>ecological metagenomes</taxon>
    </lineage>
</organism>
<proteinExistence type="predicted"/>
<evidence type="ECO:0000313" key="2">
    <source>
        <dbReference type="EMBL" id="SVB50386.1"/>
    </source>
</evidence>
<feature type="compositionally biased region" description="Basic and acidic residues" evidence="1">
    <location>
        <begin position="1"/>
        <end position="66"/>
    </location>
</feature>
<reference evidence="2" key="1">
    <citation type="submission" date="2018-05" db="EMBL/GenBank/DDBJ databases">
        <authorList>
            <person name="Lanie J.A."/>
            <person name="Ng W.-L."/>
            <person name="Kazmierczak K.M."/>
            <person name="Andrzejewski T.M."/>
            <person name="Davidsen T.M."/>
            <person name="Wayne K.J."/>
            <person name="Tettelin H."/>
            <person name="Glass J.I."/>
            <person name="Rusch D."/>
            <person name="Podicherti R."/>
            <person name="Tsui H.-C.T."/>
            <person name="Winkler M.E."/>
        </authorList>
    </citation>
    <scope>NUCLEOTIDE SEQUENCE</scope>
</reference>
<dbReference type="AlphaFoldDB" id="A0A382EHY3"/>